<dbReference type="Proteomes" id="UP000289340">
    <property type="component" value="Chromosome 12"/>
</dbReference>
<dbReference type="PROSITE" id="PS51257">
    <property type="entry name" value="PROKAR_LIPOPROTEIN"/>
    <property type="match status" value="1"/>
</dbReference>
<name>A0A445HPV2_GLYSO</name>
<keyword evidence="1" id="KW-0732">Signal</keyword>
<gene>
    <name evidence="2" type="ORF">D0Y65_034192</name>
</gene>
<keyword evidence="3" id="KW-1185">Reference proteome</keyword>
<protein>
    <submittedName>
        <fullName evidence="2">Uncharacterized protein</fullName>
    </submittedName>
</protein>
<dbReference type="Pfam" id="PF06749">
    <property type="entry name" value="DUF1218"/>
    <property type="match status" value="1"/>
</dbReference>
<dbReference type="EMBL" id="QZWG01000012">
    <property type="protein sequence ID" value="RZB75604.1"/>
    <property type="molecule type" value="Genomic_DNA"/>
</dbReference>
<evidence type="ECO:0000313" key="2">
    <source>
        <dbReference type="EMBL" id="RZB75604.1"/>
    </source>
</evidence>
<feature type="signal peptide" evidence="1">
    <location>
        <begin position="1"/>
        <end position="20"/>
    </location>
</feature>
<dbReference type="AlphaFoldDB" id="A0A445HPV2"/>
<organism evidence="2 3">
    <name type="scientific">Glycine soja</name>
    <name type="common">Wild soybean</name>
    <dbReference type="NCBI Taxonomy" id="3848"/>
    <lineage>
        <taxon>Eukaryota</taxon>
        <taxon>Viridiplantae</taxon>
        <taxon>Streptophyta</taxon>
        <taxon>Embryophyta</taxon>
        <taxon>Tracheophyta</taxon>
        <taxon>Spermatophyta</taxon>
        <taxon>Magnoliopsida</taxon>
        <taxon>eudicotyledons</taxon>
        <taxon>Gunneridae</taxon>
        <taxon>Pentapetalae</taxon>
        <taxon>rosids</taxon>
        <taxon>fabids</taxon>
        <taxon>Fabales</taxon>
        <taxon>Fabaceae</taxon>
        <taxon>Papilionoideae</taxon>
        <taxon>50 kb inversion clade</taxon>
        <taxon>NPAAA clade</taxon>
        <taxon>indigoferoid/millettioid clade</taxon>
        <taxon>Phaseoleae</taxon>
        <taxon>Glycine</taxon>
        <taxon>Glycine subgen. Soja</taxon>
    </lineage>
</organism>
<sequence length="80" mass="8783">MAKTYSQLVTFIIAASCLLADSVRNAYHTKYHDLMGERAPSCQTLRKGVFGARAAFIFSKANNKGPPPYAKDTGVRMTNL</sequence>
<evidence type="ECO:0000313" key="3">
    <source>
        <dbReference type="Proteomes" id="UP000289340"/>
    </source>
</evidence>
<feature type="chain" id="PRO_5019309358" evidence="1">
    <location>
        <begin position="21"/>
        <end position="80"/>
    </location>
</feature>
<dbReference type="InterPro" id="IPR009606">
    <property type="entry name" value="DEAL/Modifying_wall_lignin1/2"/>
</dbReference>
<evidence type="ECO:0000256" key="1">
    <source>
        <dbReference type="SAM" id="SignalP"/>
    </source>
</evidence>
<comment type="caution">
    <text evidence="2">The sequence shown here is derived from an EMBL/GenBank/DDBJ whole genome shotgun (WGS) entry which is preliminary data.</text>
</comment>
<proteinExistence type="predicted"/>
<accession>A0A445HPV2</accession>
<reference evidence="2 3" key="1">
    <citation type="submission" date="2018-09" db="EMBL/GenBank/DDBJ databases">
        <title>A high-quality reference genome of wild soybean provides a powerful tool to mine soybean genomes.</title>
        <authorList>
            <person name="Xie M."/>
            <person name="Chung C.Y.L."/>
            <person name="Li M.-W."/>
            <person name="Wong F.-L."/>
            <person name="Chan T.-F."/>
            <person name="Lam H.-M."/>
        </authorList>
    </citation>
    <scope>NUCLEOTIDE SEQUENCE [LARGE SCALE GENOMIC DNA]</scope>
    <source>
        <strain evidence="3">cv. W05</strain>
        <tissue evidence="2">Hypocotyl of etiolated seedlings</tissue>
    </source>
</reference>